<dbReference type="SMART" id="SM00612">
    <property type="entry name" value="Kelch"/>
    <property type="match status" value="1"/>
</dbReference>
<feature type="compositionally biased region" description="Low complexity" evidence="3">
    <location>
        <begin position="345"/>
        <end position="357"/>
    </location>
</feature>
<dbReference type="PANTHER" id="PTHR45632:SF3">
    <property type="entry name" value="KELCH-LIKE PROTEIN 32"/>
    <property type="match status" value="1"/>
</dbReference>
<name>U6KP21_EIMTE</name>
<evidence type="ECO:0000313" key="4">
    <source>
        <dbReference type="EMBL" id="CDJ38566.1"/>
    </source>
</evidence>
<feature type="compositionally biased region" description="Low complexity" evidence="3">
    <location>
        <begin position="81"/>
        <end position="130"/>
    </location>
</feature>
<reference evidence="4" key="1">
    <citation type="submission" date="2013-10" db="EMBL/GenBank/DDBJ databases">
        <title>Genomic analysis of the causative agents of coccidiosis in chickens.</title>
        <authorList>
            <person name="Reid A.J."/>
            <person name="Blake D."/>
            <person name="Billington K."/>
            <person name="Browne H."/>
            <person name="Dunn M."/>
            <person name="Hung S."/>
            <person name="Kawahara F."/>
            <person name="Miranda-Saavedra D."/>
            <person name="Mourier T."/>
            <person name="Nagra H."/>
            <person name="Otto T.D."/>
            <person name="Rawlings N."/>
            <person name="Sanchez A."/>
            <person name="Sanders M."/>
            <person name="Subramaniam C."/>
            <person name="Tay Y."/>
            <person name="Dear P."/>
            <person name="Doerig C."/>
            <person name="Gruber A."/>
            <person name="Parkinson J."/>
            <person name="Shirley M."/>
            <person name="Wan K.L."/>
            <person name="Berriman M."/>
            <person name="Tomley F."/>
            <person name="Pain A."/>
        </authorList>
    </citation>
    <scope>NUCLEOTIDE SEQUENCE [LARGE SCALE GENOMIC DNA]</scope>
    <source>
        <strain evidence="4">Houghton</strain>
    </source>
</reference>
<evidence type="ECO:0000256" key="1">
    <source>
        <dbReference type="ARBA" id="ARBA00022441"/>
    </source>
</evidence>
<keyword evidence="5" id="KW-1185">Reference proteome</keyword>
<protein>
    <submittedName>
        <fullName evidence="4">Kelch motif domain-containing protein, putative</fullName>
    </submittedName>
</protein>
<evidence type="ECO:0000256" key="3">
    <source>
        <dbReference type="SAM" id="MobiDB-lite"/>
    </source>
</evidence>
<feature type="region of interest" description="Disordered" evidence="3">
    <location>
        <begin position="149"/>
        <end position="170"/>
    </location>
</feature>
<gene>
    <name evidence="4" type="ORF">ETH_00036450</name>
</gene>
<organism evidence="4 5">
    <name type="scientific">Eimeria tenella</name>
    <name type="common">Coccidian parasite</name>
    <dbReference type="NCBI Taxonomy" id="5802"/>
    <lineage>
        <taxon>Eukaryota</taxon>
        <taxon>Sar</taxon>
        <taxon>Alveolata</taxon>
        <taxon>Apicomplexa</taxon>
        <taxon>Conoidasida</taxon>
        <taxon>Coccidia</taxon>
        <taxon>Eucoccidiorida</taxon>
        <taxon>Eimeriorina</taxon>
        <taxon>Eimeriidae</taxon>
        <taxon>Eimeria</taxon>
    </lineage>
</organism>
<feature type="region of interest" description="Disordered" evidence="3">
    <location>
        <begin position="294"/>
        <end position="363"/>
    </location>
</feature>
<dbReference type="Proteomes" id="UP000030747">
    <property type="component" value="Unassembled WGS sequence"/>
</dbReference>
<evidence type="ECO:0000313" key="5">
    <source>
        <dbReference type="Proteomes" id="UP000030747"/>
    </source>
</evidence>
<keyword evidence="1" id="KW-0880">Kelch repeat</keyword>
<sequence>MCDPLRHSAWINLPPMLQQRQQLAAVAVGNMLVALGGRDSTGNKGLVLKTCERLLLPLSSEAPAAAAAAAAAASGGGGIAAEGAAATPPSPDTDAAAATAAAAAADTAAAARSSTSSPTPSPAAAAGPEASEAAAAAAAAAGSLRETPQCMRQGAPGGPPSTPRSSSRPSLKGLIGPWLLLPPMKQARCRFAAIHFRGKLFCVGGLGGVKAVTSVEVFDVANNVWIEGPPLNVPRIDASLLLWGAAAAAAGGPLLLAVGGRSAVEETQGAPLRSAEALDLAAFFESSFGEKLQPLQQQQQQQQGEGPQDSYGQPQQQQQQQQQEAQHGPLPLHQKQQTTDEQHNQKQQQQQQQQQQQVLRSRG</sequence>
<keyword evidence="2" id="KW-0677">Repeat</keyword>
<accession>U6KP21</accession>
<dbReference type="VEuPathDB" id="ToxoDB:ETH2_1431700"/>
<feature type="region of interest" description="Disordered" evidence="3">
    <location>
        <begin position="78"/>
        <end position="130"/>
    </location>
</feature>
<dbReference type="InterPro" id="IPR006652">
    <property type="entry name" value="Kelch_1"/>
</dbReference>
<feature type="compositionally biased region" description="Low complexity" evidence="3">
    <location>
        <begin position="294"/>
        <end position="323"/>
    </location>
</feature>
<dbReference type="OrthoDB" id="354632at2759"/>
<dbReference type="RefSeq" id="XP_013229404.1">
    <property type="nucleotide sequence ID" value="XM_013373950.1"/>
</dbReference>
<dbReference type="InterPro" id="IPR015915">
    <property type="entry name" value="Kelch-typ_b-propeller"/>
</dbReference>
<dbReference type="Pfam" id="PF01344">
    <property type="entry name" value="Kelch_1"/>
    <property type="match status" value="1"/>
</dbReference>
<dbReference type="PANTHER" id="PTHR45632">
    <property type="entry name" value="LD33804P"/>
    <property type="match status" value="1"/>
</dbReference>
<dbReference type="VEuPathDB" id="ToxoDB:ETH_00036450"/>
<proteinExistence type="predicted"/>
<dbReference type="EMBL" id="HG673959">
    <property type="protein sequence ID" value="CDJ38566.1"/>
    <property type="molecule type" value="Genomic_DNA"/>
</dbReference>
<dbReference type="AlphaFoldDB" id="U6KP21"/>
<dbReference type="Gene3D" id="2.120.10.80">
    <property type="entry name" value="Kelch-type beta propeller"/>
    <property type="match status" value="1"/>
</dbReference>
<dbReference type="SUPFAM" id="SSF117281">
    <property type="entry name" value="Kelch motif"/>
    <property type="match status" value="2"/>
</dbReference>
<reference evidence="4" key="2">
    <citation type="submission" date="2013-10" db="EMBL/GenBank/DDBJ databases">
        <authorList>
            <person name="Aslett M."/>
        </authorList>
    </citation>
    <scope>NUCLEOTIDE SEQUENCE [LARGE SCALE GENOMIC DNA]</scope>
    <source>
        <strain evidence="4">Houghton</strain>
    </source>
</reference>
<dbReference type="GeneID" id="25256331"/>
<evidence type="ECO:0000256" key="2">
    <source>
        <dbReference type="ARBA" id="ARBA00022737"/>
    </source>
</evidence>